<sequence length="464" mass="54279">MSDYSAAASGIGYLHQQIIYSLFLILDRHEPHVSIRIEGLDDIEVLEKSTLRELLQVKHHLNLNSSLSNRSLDLWKTIGIWSDYAKKNWIALPDTRLTLLTTSHVPENSIAALLRPDSGRNPQRACQLLREEASSCKLTKSALEKLIQKDIPAPLIQMLKRVEHVKYPSGKDLWETLKQQSTGIGNIEKYQELILSHVKSSRELQKAFDMFMNLSLEQQECLVDSIHILDSSPNITEVIQKIENAIHGVSLEYRQEVRQELQGWWLDSVIEHLCNGSEETIPKIIVENQAASICQKYAVELPEDFEPSETFDPGSKEWEKERFVRQLRAIDTKEPLRRMAIAYHHRAFEQRTKWWNNGRITFERITKYEQELTDFWKERYYDLVDETENEYQSQLEDLDEDVLKKFGKALYKQIRRCDKKISPNITANYMTQGSYQMLANELGEKRKPRVYWHPKFPEQDNETC</sequence>
<protein>
    <recommendedName>
        <fullName evidence="1">ABC-three component systems C-terminal domain-containing protein</fullName>
    </recommendedName>
</protein>
<feature type="domain" description="ABC-three component systems C-terminal" evidence="1">
    <location>
        <begin position="323"/>
        <end position="459"/>
    </location>
</feature>
<dbReference type="eggNOG" id="ENOG5031ZZQ">
    <property type="taxonomic scope" value="Bacteria"/>
</dbReference>
<proteinExistence type="predicted"/>
<dbReference type="STRING" id="1499967.U27_05693"/>
<dbReference type="Proteomes" id="UP000030661">
    <property type="component" value="Unassembled WGS sequence"/>
</dbReference>
<accession>A0A081C2B3</accession>
<evidence type="ECO:0000313" key="2">
    <source>
        <dbReference type="EMBL" id="GAK58718.1"/>
    </source>
</evidence>
<dbReference type="InterPro" id="IPR046913">
    <property type="entry name" value="ABC-3C_CTD7"/>
</dbReference>
<evidence type="ECO:0000259" key="1">
    <source>
        <dbReference type="Pfam" id="PF20283"/>
    </source>
</evidence>
<dbReference type="EMBL" id="DF820468">
    <property type="protein sequence ID" value="GAK58718.1"/>
    <property type="molecule type" value="Genomic_DNA"/>
</dbReference>
<keyword evidence="3" id="KW-1185">Reference proteome</keyword>
<organism evidence="2">
    <name type="scientific">Vecturithrix granuli</name>
    <dbReference type="NCBI Taxonomy" id="1499967"/>
    <lineage>
        <taxon>Bacteria</taxon>
        <taxon>Candidatus Moduliflexota</taxon>
        <taxon>Candidatus Vecturitrichia</taxon>
        <taxon>Candidatus Vecturitrichales</taxon>
        <taxon>Candidatus Vecturitrichaceae</taxon>
        <taxon>Candidatus Vecturithrix</taxon>
    </lineage>
</organism>
<reference evidence="2" key="1">
    <citation type="journal article" date="2015" name="PeerJ">
        <title>First genomic representation of candidate bacterial phylum KSB3 points to enhanced environmental sensing as a trigger of wastewater bulking.</title>
        <authorList>
            <person name="Sekiguchi Y."/>
            <person name="Ohashi A."/>
            <person name="Parks D.H."/>
            <person name="Yamauchi T."/>
            <person name="Tyson G.W."/>
            <person name="Hugenholtz P."/>
        </authorList>
    </citation>
    <scope>NUCLEOTIDE SEQUENCE [LARGE SCALE GENOMIC DNA]</scope>
</reference>
<evidence type="ECO:0000313" key="3">
    <source>
        <dbReference type="Proteomes" id="UP000030661"/>
    </source>
</evidence>
<gene>
    <name evidence="2" type="ORF">U27_05693</name>
</gene>
<dbReference type="HOGENOM" id="CLU_059732_0_0_0"/>
<dbReference type="Pfam" id="PF20283">
    <property type="entry name" value="CTD7"/>
    <property type="match status" value="1"/>
</dbReference>
<dbReference type="AlphaFoldDB" id="A0A081C2B3"/>
<name>A0A081C2B3_VECG1</name>